<dbReference type="GO" id="GO:0009007">
    <property type="term" value="F:site-specific DNA-methyltransferase (adenine-specific) activity"/>
    <property type="evidence" value="ECO:0007669"/>
    <property type="project" value="UniProtKB-EC"/>
</dbReference>
<dbReference type="GO" id="GO:0009307">
    <property type="term" value="P:DNA restriction-modification system"/>
    <property type="evidence" value="ECO:0007669"/>
    <property type="project" value="InterPro"/>
</dbReference>
<reference evidence="4 5" key="1">
    <citation type="submission" date="2018-04" db="EMBL/GenBank/DDBJ databases">
        <title>Genomic Encyclopedia of Type Strains, Phase IV (KMG-IV): sequencing the most valuable type-strain genomes for metagenomic binning, comparative biology and taxonomic classification.</title>
        <authorList>
            <person name="Goeker M."/>
        </authorList>
    </citation>
    <scope>NUCLEOTIDE SEQUENCE [LARGE SCALE GENOMIC DNA]</scope>
    <source>
        <strain evidence="4 5">DSM 10065</strain>
    </source>
</reference>
<protein>
    <submittedName>
        <fullName evidence="4">Site-specific DNA-adenine methylase</fullName>
    </submittedName>
</protein>
<proteinExistence type="predicted"/>
<name>A0A2U1CMK1_9BURK</name>
<dbReference type="Proteomes" id="UP000246145">
    <property type="component" value="Unassembled WGS sequence"/>
</dbReference>
<dbReference type="InterPro" id="IPR012263">
    <property type="entry name" value="M_m6A_EcoRV"/>
</dbReference>
<evidence type="ECO:0000256" key="1">
    <source>
        <dbReference type="ARBA" id="ARBA00022603"/>
    </source>
</evidence>
<dbReference type="PANTHER" id="PTHR30481">
    <property type="entry name" value="DNA ADENINE METHYLASE"/>
    <property type="match status" value="1"/>
</dbReference>
<dbReference type="RefSeq" id="WP_116518212.1">
    <property type="nucleotide sequence ID" value="NZ_JACCEX010000002.1"/>
</dbReference>
<evidence type="ECO:0000313" key="4">
    <source>
        <dbReference type="EMBL" id="PVY62225.1"/>
    </source>
</evidence>
<dbReference type="InterPro" id="IPR012327">
    <property type="entry name" value="MeTrfase_D12"/>
</dbReference>
<keyword evidence="2" id="KW-0808">Transferase</keyword>
<gene>
    <name evidence="4" type="ORF">C7440_1718</name>
</gene>
<dbReference type="InterPro" id="IPR029063">
    <property type="entry name" value="SAM-dependent_MTases_sf"/>
</dbReference>
<dbReference type="AlphaFoldDB" id="A0A2U1CMK1"/>
<dbReference type="Pfam" id="PF02086">
    <property type="entry name" value="MethyltransfD12"/>
    <property type="match status" value="1"/>
</dbReference>
<dbReference type="SUPFAM" id="SSF53335">
    <property type="entry name" value="S-adenosyl-L-methionine-dependent methyltransferases"/>
    <property type="match status" value="1"/>
</dbReference>
<keyword evidence="3" id="KW-0949">S-adenosyl-L-methionine</keyword>
<comment type="caution">
    <text evidence="4">The sequence shown here is derived from an EMBL/GenBank/DDBJ whole genome shotgun (WGS) entry which is preliminary data.</text>
</comment>
<dbReference type="PRINTS" id="PR00505">
    <property type="entry name" value="D12N6MTFRASE"/>
</dbReference>
<dbReference type="PANTHER" id="PTHR30481:SF4">
    <property type="entry name" value="SITE-SPECIFIC DNA-METHYLTRANSFERASE (ADENINE-SPECIFIC)"/>
    <property type="match status" value="1"/>
</dbReference>
<keyword evidence="1 4" id="KW-0489">Methyltransferase</keyword>
<dbReference type="EMBL" id="QEKO01000002">
    <property type="protein sequence ID" value="PVY62225.1"/>
    <property type="molecule type" value="Genomic_DNA"/>
</dbReference>
<dbReference type="OrthoDB" id="9805629at2"/>
<keyword evidence="5" id="KW-1185">Reference proteome</keyword>
<dbReference type="GO" id="GO:0006298">
    <property type="term" value="P:mismatch repair"/>
    <property type="evidence" value="ECO:0007669"/>
    <property type="project" value="TreeGrafter"/>
</dbReference>
<dbReference type="GO" id="GO:1904047">
    <property type="term" value="F:S-adenosyl-L-methionine binding"/>
    <property type="evidence" value="ECO:0007669"/>
    <property type="project" value="TreeGrafter"/>
</dbReference>
<dbReference type="PIRSF" id="PIRSF000398">
    <property type="entry name" value="M_m6A_EcoRV"/>
    <property type="match status" value="1"/>
</dbReference>
<evidence type="ECO:0000256" key="3">
    <source>
        <dbReference type="ARBA" id="ARBA00022691"/>
    </source>
</evidence>
<dbReference type="Gene3D" id="3.40.50.150">
    <property type="entry name" value="Vaccinia Virus protein VP39"/>
    <property type="match status" value="2"/>
</dbReference>
<accession>A0A2U1CMK1</accession>
<dbReference type="GO" id="GO:0043565">
    <property type="term" value="F:sequence-specific DNA binding"/>
    <property type="evidence" value="ECO:0007669"/>
    <property type="project" value="TreeGrafter"/>
</dbReference>
<dbReference type="GO" id="GO:0032259">
    <property type="term" value="P:methylation"/>
    <property type="evidence" value="ECO:0007669"/>
    <property type="project" value="UniProtKB-KW"/>
</dbReference>
<evidence type="ECO:0000256" key="2">
    <source>
        <dbReference type="ARBA" id="ARBA00022679"/>
    </source>
</evidence>
<evidence type="ECO:0000313" key="5">
    <source>
        <dbReference type="Proteomes" id="UP000246145"/>
    </source>
</evidence>
<organism evidence="4 5">
    <name type="scientific">Pusillimonas noertemannii</name>
    <dbReference type="NCBI Taxonomy" id="305977"/>
    <lineage>
        <taxon>Bacteria</taxon>
        <taxon>Pseudomonadati</taxon>
        <taxon>Pseudomonadota</taxon>
        <taxon>Betaproteobacteria</taxon>
        <taxon>Burkholderiales</taxon>
        <taxon>Alcaligenaceae</taxon>
        <taxon>Pusillimonas</taxon>
    </lineage>
</organism>
<sequence length="280" mass="31701">MTATRPILRYHGGKWRLAPWIIGHFPDHKVYTEAFGGGGSVLLKKSRSYAEVYNDLDGEVVNLFRVMRDNGDELRAKLELTPFSRDEFSLSYEPSSSSIEQARRTVVRSFMGFGSSAISKQSTGFRANSSRSYTTPAHDWANYPDAAKAIVDRLRGVTIENRDALAIIKQHDADFTLHYVDPPYPHSTRTNGASDDVSQYRYEMTDEQHRELAALLHSVKGMVVLSGYPCDLYDKDLYPGWKRIARKAFADGARERTEVIWLNDACASGLNQHDLFRRIA</sequence>